<dbReference type="AlphaFoldDB" id="A0AAQ0KBF0"/>
<sequence length="291" mass="33869">MTVISIDDIRKIDDQLISQNVLIHQRPFQTTLEWMRLNKIQGDISSFYKQVEDIYQKLYPRQKFSIPNLLIGGIAFRDQIYITRIPVIYGMTGINLFDFVDIDPSELALMHNVYFEQYKKAIYSICDLYDIAFGIDDILKEKESNEILVYWLEMILSSTMSAAFALSENINLANAIQSSLLSVELAAKSSLMYLGCDANYIKSLGHCRKMIKENLISYKIIDENDDFFEIYYSLPKYVDSRYKPQNLSKQELVNIAIKSQFLVSEIIRKISKRNLAESIQLEREFIRPSLK</sequence>
<protein>
    <submittedName>
        <fullName evidence="1">Uncharacterized protein</fullName>
    </submittedName>
</protein>
<dbReference type="EMBL" id="QEPT01000010">
    <property type="protein sequence ID" value="RDE82165.1"/>
    <property type="molecule type" value="Genomic_DNA"/>
</dbReference>
<proteinExistence type="predicted"/>
<dbReference type="Proteomes" id="UP000253823">
    <property type="component" value="Unassembled WGS sequence"/>
</dbReference>
<evidence type="ECO:0000313" key="2">
    <source>
        <dbReference type="Proteomes" id="UP000253823"/>
    </source>
</evidence>
<organism evidence="1 2">
    <name type="scientific">Haemophilus parainfluenzae</name>
    <dbReference type="NCBI Taxonomy" id="729"/>
    <lineage>
        <taxon>Bacteria</taxon>
        <taxon>Pseudomonadati</taxon>
        <taxon>Pseudomonadota</taxon>
        <taxon>Gammaproteobacteria</taxon>
        <taxon>Pasteurellales</taxon>
        <taxon>Pasteurellaceae</taxon>
        <taxon>Haemophilus</taxon>
    </lineage>
</organism>
<comment type="caution">
    <text evidence="1">The sequence shown here is derived from an EMBL/GenBank/DDBJ whole genome shotgun (WGS) entry which is preliminary data.</text>
</comment>
<evidence type="ECO:0000313" key="1">
    <source>
        <dbReference type="EMBL" id="RDE82165.1"/>
    </source>
</evidence>
<dbReference type="RefSeq" id="WP_049366598.1">
    <property type="nucleotide sequence ID" value="NZ_QEPT01000010.1"/>
</dbReference>
<accession>A0AAQ0KBF0</accession>
<name>A0AAQ0KBF0_HAEPA</name>
<gene>
    <name evidence="1" type="ORF">DPV95_09805</name>
</gene>
<reference evidence="1 2" key="1">
    <citation type="submission" date="2018-05" db="EMBL/GenBank/DDBJ databases">
        <title>Draft Genome Sequences for a Diverse set of 7 Haemophilus Species.</title>
        <authorList>
            <person name="Nichols M."/>
            <person name="Topaz N."/>
            <person name="Wang X."/>
            <person name="Wang X."/>
            <person name="Boxrud D."/>
        </authorList>
    </citation>
    <scope>NUCLEOTIDE SEQUENCE [LARGE SCALE GENOMIC DNA]</scope>
    <source>
        <strain evidence="1 2">C2006002596</strain>
    </source>
</reference>